<name>A0A212LQU6_9HYPH</name>
<protein>
    <submittedName>
        <fullName evidence="1">Uncharacterized protein</fullName>
    </submittedName>
</protein>
<accession>A0A212LQU6</accession>
<gene>
    <name evidence="1" type="ORF">KL86PLE_90731</name>
</gene>
<dbReference type="AlphaFoldDB" id="A0A212LQU6"/>
<sequence length="60" mass="6662">MKTYTIAIDTFIEGDYRKKGEPIRLSEARAQIYLDVGQIIDPDASAEVTAKTSRAKKSEA</sequence>
<reference evidence="1" key="1">
    <citation type="submission" date="2016-08" db="EMBL/GenBank/DDBJ databases">
        <authorList>
            <person name="Seilhamer J.J."/>
        </authorList>
    </citation>
    <scope>NUCLEOTIDE SEQUENCE</scope>
    <source>
        <strain evidence="1">86</strain>
    </source>
</reference>
<dbReference type="RefSeq" id="WP_288198838.1">
    <property type="nucleotide sequence ID" value="NZ_LT608334.1"/>
</dbReference>
<evidence type="ECO:0000313" key="1">
    <source>
        <dbReference type="EMBL" id="SCM79964.1"/>
    </source>
</evidence>
<proteinExistence type="predicted"/>
<dbReference type="EMBL" id="FMJD01000013">
    <property type="protein sequence ID" value="SCM79964.1"/>
    <property type="molecule type" value="Genomic_DNA"/>
</dbReference>
<organism evidence="1">
    <name type="scientific">uncultured Pleomorphomonas sp</name>
    <dbReference type="NCBI Taxonomy" id="442121"/>
    <lineage>
        <taxon>Bacteria</taxon>
        <taxon>Pseudomonadati</taxon>
        <taxon>Pseudomonadota</taxon>
        <taxon>Alphaproteobacteria</taxon>
        <taxon>Hyphomicrobiales</taxon>
        <taxon>Pleomorphomonadaceae</taxon>
        <taxon>Pleomorphomonas</taxon>
        <taxon>environmental samples</taxon>
    </lineage>
</organism>